<proteinExistence type="inferred from homology"/>
<evidence type="ECO:0000256" key="3">
    <source>
        <dbReference type="ARBA" id="ARBA00012021"/>
    </source>
</evidence>
<evidence type="ECO:0000256" key="5">
    <source>
        <dbReference type="ARBA" id="ARBA00022989"/>
    </source>
</evidence>
<dbReference type="PANTHER" id="PTHR12879">
    <property type="entry name" value="SPHINGOLIPID DELTA 4 DESATURASE/C-4 HYDROXYLASE PROTEIN DES2"/>
    <property type="match status" value="1"/>
</dbReference>
<dbReference type="GO" id="GO:0042284">
    <property type="term" value="F:sphingolipid delta-4 desaturase activity"/>
    <property type="evidence" value="ECO:0007669"/>
    <property type="project" value="UniProtKB-UniRule"/>
</dbReference>
<evidence type="ECO:0000256" key="4">
    <source>
        <dbReference type="ARBA" id="ARBA00022692"/>
    </source>
</evidence>
<evidence type="ECO:0000256" key="1">
    <source>
        <dbReference type="ARBA" id="ARBA00004141"/>
    </source>
</evidence>
<keyword evidence="7 9" id="KW-0443">Lipid metabolism</keyword>
<dbReference type="PANTHER" id="PTHR12879:SF8">
    <property type="entry name" value="SPHINGOLIPID DELTA(4)-DESATURASE DES1"/>
    <property type="match status" value="1"/>
</dbReference>
<evidence type="ECO:0000256" key="6">
    <source>
        <dbReference type="ARBA" id="ARBA00023002"/>
    </source>
</evidence>
<reference evidence="10" key="1">
    <citation type="submission" date="2020-11" db="EMBL/GenBank/DDBJ databases">
        <authorList>
            <person name="Tran Van P."/>
        </authorList>
    </citation>
    <scope>NUCLEOTIDE SEQUENCE</scope>
</reference>
<dbReference type="SMART" id="SM01269">
    <property type="entry name" value="Lipid_DES"/>
    <property type="match status" value="1"/>
</dbReference>
<dbReference type="CDD" id="cd03508">
    <property type="entry name" value="Delta4-sphingolipid-FADS-like"/>
    <property type="match status" value="1"/>
</dbReference>
<dbReference type="OrthoDB" id="200948at2759"/>
<dbReference type="Pfam" id="PF08557">
    <property type="entry name" value="Lipid_DES"/>
    <property type="match status" value="1"/>
</dbReference>
<evidence type="ECO:0000313" key="10">
    <source>
        <dbReference type="EMBL" id="CAD7222992.1"/>
    </source>
</evidence>
<dbReference type="AlphaFoldDB" id="A0A7R8ZK10"/>
<dbReference type="InterPro" id="IPR005804">
    <property type="entry name" value="FA_desaturase_dom"/>
</dbReference>
<name>A0A7R8ZK10_9CRUS</name>
<gene>
    <name evidence="10" type="ORF">CTOB1V02_LOCUS987</name>
</gene>
<dbReference type="Pfam" id="PF00487">
    <property type="entry name" value="FA_desaturase"/>
    <property type="match status" value="1"/>
</dbReference>
<keyword evidence="5" id="KW-1133">Transmembrane helix</keyword>
<sequence>MKDQDLRRNDFEWLNEVPHPHEARRKAILKVHPEIKTLMNHDPNFKWIVTAMVLFQFLSVPVVAHFPWWLIVIGGYCIGGVINHSLTLAIHEIAHAAPFGHGHPRLNNWFGFFASLPIGVPIAPGFKKYHLEHHKYQGVDTKDPDLPTRVEAILFSSMPGKCLWLFLQPLFYVLRPLLVDPKTPSPFEVINFVLQAIFNASIVYFFGWKPLVYLLGGGILAMGFHPMAAHFIAEHYMYAKGFETYSYYGPWNYITFNVGYHNEHHDFPNIPHSKLPKIKEMASEFYKDLPQHHSWTMVIWDWITDPAIGPYTRVKRELALLEEAKKAETPEWQLTGKGKTDGCIYGGYLERRNRNNNRENEDGKTD</sequence>
<dbReference type="InterPro" id="IPR011388">
    <property type="entry name" value="DES1/DES2"/>
</dbReference>
<evidence type="ECO:0000256" key="2">
    <source>
        <dbReference type="ARBA" id="ARBA00006146"/>
    </source>
</evidence>
<dbReference type="EMBL" id="OB660134">
    <property type="protein sequence ID" value="CAD7222992.1"/>
    <property type="molecule type" value="Genomic_DNA"/>
</dbReference>
<dbReference type="InterPro" id="IPR013866">
    <property type="entry name" value="Sphingolipid_d4-desaturase_N"/>
</dbReference>
<dbReference type="GO" id="GO:0046513">
    <property type="term" value="P:ceramide biosynthetic process"/>
    <property type="evidence" value="ECO:0007669"/>
    <property type="project" value="TreeGrafter"/>
</dbReference>
<comment type="subcellular location">
    <subcellularLocation>
        <location evidence="1">Membrane</location>
        <topology evidence="1">Multi-pass membrane protein</topology>
    </subcellularLocation>
</comment>
<accession>A0A7R8ZK10</accession>
<keyword evidence="6 9" id="KW-0560">Oxidoreductase</keyword>
<protein>
    <recommendedName>
        <fullName evidence="3">sphingolipid 4-desaturase</fullName>
        <ecNumber evidence="3">1.14.19.17</ecNumber>
    </recommendedName>
</protein>
<comment type="similarity">
    <text evidence="2 9">Belongs to the fatty acid desaturase type 1 family. DEGS subfamily.</text>
</comment>
<dbReference type="GO" id="GO:0016020">
    <property type="term" value="C:membrane"/>
    <property type="evidence" value="ECO:0007669"/>
    <property type="project" value="UniProtKB-SubCell"/>
</dbReference>
<dbReference type="EC" id="1.14.19.17" evidence="3"/>
<keyword evidence="4" id="KW-0812">Transmembrane</keyword>
<evidence type="ECO:0000256" key="7">
    <source>
        <dbReference type="ARBA" id="ARBA00023098"/>
    </source>
</evidence>
<keyword evidence="8 9" id="KW-0472">Membrane</keyword>
<evidence type="ECO:0000256" key="9">
    <source>
        <dbReference type="PIRNR" id="PIRNR017228"/>
    </source>
</evidence>
<evidence type="ECO:0000256" key="8">
    <source>
        <dbReference type="ARBA" id="ARBA00023136"/>
    </source>
</evidence>
<dbReference type="PIRSF" id="PIRSF017228">
    <property type="entry name" value="Sphnglp_dlt4_des"/>
    <property type="match status" value="1"/>
</dbReference>
<organism evidence="10">
    <name type="scientific">Cyprideis torosa</name>
    <dbReference type="NCBI Taxonomy" id="163714"/>
    <lineage>
        <taxon>Eukaryota</taxon>
        <taxon>Metazoa</taxon>
        <taxon>Ecdysozoa</taxon>
        <taxon>Arthropoda</taxon>
        <taxon>Crustacea</taxon>
        <taxon>Oligostraca</taxon>
        <taxon>Ostracoda</taxon>
        <taxon>Podocopa</taxon>
        <taxon>Podocopida</taxon>
        <taxon>Cytherocopina</taxon>
        <taxon>Cytheroidea</taxon>
        <taxon>Cytherideidae</taxon>
        <taxon>Cyprideis</taxon>
    </lineage>
</organism>